<comment type="caution">
    <text evidence="4">The sequence shown here is derived from an EMBL/GenBank/DDBJ whole genome shotgun (WGS) entry which is preliminary data.</text>
</comment>
<feature type="domain" description="G" evidence="2">
    <location>
        <begin position="535"/>
        <end position="607"/>
    </location>
</feature>
<organism evidence="4 5">
    <name type="scientific">Cylindrotheca closterium</name>
    <dbReference type="NCBI Taxonomy" id="2856"/>
    <lineage>
        <taxon>Eukaryota</taxon>
        <taxon>Sar</taxon>
        <taxon>Stramenopiles</taxon>
        <taxon>Ochrophyta</taxon>
        <taxon>Bacillariophyta</taxon>
        <taxon>Bacillariophyceae</taxon>
        <taxon>Bacillariophycidae</taxon>
        <taxon>Bacillariales</taxon>
        <taxon>Bacillariaceae</taxon>
        <taxon>Cylindrotheca</taxon>
    </lineage>
</organism>
<feature type="region of interest" description="Disordered" evidence="1">
    <location>
        <begin position="1"/>
        <end position="20"/>
    </location>
</feature>
<dbReference type="CDD" id="cd01855">
    <property type="entry name" value="YqeH"/>
    <property type="match status" value="1"/>
</dbReference>
<dbReference type="InterPro" id="IPR027417">
    <property type="entry name" value="P-loop_NTPase"/>
</dbReference>
<feature type="compositionally biased region" description="Basic residues" evidence="1">
    <location>
        <begin position="93"/>
        <end position="103"/>
    </location>
</feature>
<evidence type="ECO:0008006" key="6">
    <source>
        <dbReference type="Google" id="ProtNLM"/>
    </source>
</evidence>
<dbReference type="PANTHER" id="PTHR46434:SF1">
    <property type="entry name" value="GENETIC INTERACTOR OF PROHIBITINS 3, MITOCHONDRIAL"/>
    <property type="match status" value="1"/>
</dbReference>
<dbReference type="Gene3D" id="3.40.50.300">
    <property type="entry name" value="P-loop containing nucleotide triphosphate hydrolases"/>
    <property type="match status" value="1"/>
</dbReference>
<dbReference type="Pfam" id="PF21516">
    <property type="entry name" value="YqeH-like_C"/>
    <property type="match status" value="1"/>
</dbReference>
<proteinExistence type="predicted"/>
<dbReference type="SUPFAM" id="SSF52540">
    <property type="entry name" value="P-loop containing nucleoside triphosphate hydrolases"/>
    <property type="match status" value="1"/>
</dbReference>
<dbReference type="InterPro" id="IPR050896">
    <property type="entry name" value="Mito_lipid_metab_GTPase"/>
</dbReference>
<reference evidence="4" key="1">
    <citation type="submission" date="2023-08" db="EMBL/GenBank/DDBJ databases">
        <authorList>
            <person name="Audoor S."/>
            <person name="Bilcke G."/>
        </authorList>
    </citation>
    <scope>NUCLEOTIDE SEQUENCE</scope>
</reference>
<dbReference type="Proteomes" id="UP001295423">
    <property type="component" value="Unassembled WGS sequence"/>
</dbReference>
<feature type="region of interest" description="Disordered" evidence="1">
    <location>
        <begin position="234"/>
        <end position="258"/>
    </location>
</feature>
<sequence length="799" mass="88389">MKQQFEKRINQPDSIPKRENGMGINSALYIMINVLALVLKNPSVVNGLQSARSPAHRSLLTKSNLLNQRHHLPSSWFGATRLASSERDDSEKPKKKGPQSKKIKLKEITPEKIDALAAAFDDLARKEGFDSSLSRMADDDTFEDYFDGDEDDEDDEFMDDDDDFLDFGSDAADDDMDARIAAAQKEFSTGRVSVPKELEEFASKKKEDVFKSKKKEDVFDSLDLSLADFQDMDEEDWDDDGMDVPNTAARRDTKSGRVEASDVDLRELGYKREANPFGNDETPRKKQYTLISDAMTCQACGSSFQSTNEQKPGFLPDQKFETQVKLAKIEEMQKLQDKAETKEWTVDDEIEYLIQTSGGEADGAEDDAEIDVEAMAEEMELDLVELSKKKVICKRCHSLQNTGKVEEALRPGWTDEPTMSQEKFRNLLKPIREKPAVIIALIDLFDFSGSVLRELDGIAGDNPVILAANKADLLPKNMGKQRAENWVRRELEHMGVQSIANVGGAVRLISCKTGFGVLEMLGKARKLADKMECDIYVVGAANAGKSTLINNILASEEDKTDEKKKRAGNRNAFKGALTASPLPGTTLKFIKIDLGDGMSLYDTPGLLVPGTITQLLTPEELKIVCPKKQVEPITFRVSSGKCVLVGGLAKIEVIGDTKPFLFTFFVANEIKLHPTSSDRSEEFIKKHAGTMLTPPFEPGEERMEQLGEFESHIFDIEGSGWKEAAADITLTGLGWVAVTGAGTAKIKLSVPKGIGVSVRPPLMPFDVWEVASKYTGGRATRKIGKKSKSGKRRKGVGRN</sequence>
<gene>
    <name evidence="4" type="ORF">CYCCA115_LOCUS547</name>
</gene>
<evidence type="ECO:0000313" key="5">
    <source>
        <dbReference type="Proteomes" id="UP001295423"/>
    </source>
</evidence>
<dbReference type="GO" id="GO:0005525">
    <property type="term" value="F:GTP binding"/>
    <property type="evidence" value="ECO:0007669"/>
    <property type="project" value="InterPro"/>
</dbReference>
<dbReference type="InterPro" id="IPR006073">
    <property type="entry name" value="GTP-bd"/>
</dbReference>
<feature type="compositionally biased region" description="Basic and acidic residues" evidence="1">
    <location>
        <begin position="249"/>
        <end position="258"/>
    </location>
</feature>
<feature type="domain" description="NOA1/YqeH-like C-terminal" evidence="3">
    <location>
        <begin position="662"/>
        <end position="760"/>
    </location>
</feature>
<feature type="region of interest" description="Disordered" evidence="1">
    <location>
        <begin position="779"/>
        <end position="799"/>
    </location>
</feature>
<evidence type="ECO:0000259" key="2">
    <source>
        <dbReference type="Pfam" id="PF01926"/>
    </source>
</evidence>
<name>A0AAD2CAQ7_9STRA</name>
<dbReference type="PANTHER" id="PTHR46434">
    <property type="entry name" value="GENETIC INTERACTOR OF PROHIBITINS 3, MITOCHONDRIAL"/>
    <property type="match status" value="1"/>
</dbReference>
<evidence type="ECO:0000313" key="4">
    <source>
        <dbReference type="EMBL" id="CAJ1909641.1"/>
    </source>
</evidence>
<evidence type="ECO:0000256" key="1">
    <source>
        <dbReference type="SAM" id="MobiDB-lite"/>
    </source>
</evidence>
<protein>
    <recommendedName>
        <fullName evidence="6">G domain-containing protein</fullName>
    </recommendedName>
</protein>
<keyword evidence="5" id="KW-1185">Reference proteome</keyword>
<dbReference type="InterPro" id="IPR048422">
    <property type="entry name" value="NOA1/YqeH-like_C"/>
</dbReference>
<feature type="region of interest" description="Disordered" evidence="1">
    <location>
        <begin position="83"/>
        <end position="103"/>
    </location>
</feature>
<dbReference type="EMBL" id="CAKOGP040000001">
    <property type="protein sequence ID" value="CAJ1909641.1"/>
    <property type="molecule type" value="Genomic_DNA"/>
</dbReference>
<dbReference type="GO" id="GO:0005739">
    <property type="term" value="C:mitochondrion"/>
    <property type="evidence" value="ECO:0007669"/>
    <property type="project" value="TreeGrafter"/>
</dbReference>
<dbReference type="Pfam" id="PF01926">
    <property type="entry name" value="MMR_HSR1"/>
    <property type="match status" value="1"/>
</dbReference>
<accession>A0AAD2CAQ7</accession>
<evidence type="ECO:0000259" key="3">
    <source>
        <dbReference type="Pfam" id="PF21516"/>
    </source>
</evidence>
<dbReference type="AlphaFoldDB" id="A0AAD2CAQ7"/>